<dbReference type="PROSITE" id="PS51257">
    <property type="entry name" value="PROKAR_LIPOPROTEIN"/>
    <property type="match status" value="1"/>
</dbReference>
<dbReference type="InterPro" id="IPR009091">
    <property type="entry name" value="RCC1/BLIP-II"/>
</dbReference>
<dbReference type="Gene3D" id="2.130.10.30">
    <property type="entry name" value="Regulator of chromosome condensation 1/beta-lactamase-inhibitor protein II"/>
    <property type="match status" value="2"/>
</dbReference>
<dbReference type="Pfam" id="PF00415">
    <property type="entry name" value="RCC1"/>
    <property type="match status" value="2"/>
</dbReference>
<evidence type="ECO:0000313" key="3">
    <source>
        <dbReference type="EMBL" id="TLF92385.1"/>
    </source>
</evidence>
<sequence>MKKLSIWILLRRFALVGAAALTISACSHGDPAASDPFELGASIAVGSYGNCAVKAGALYCWGSNTDNVLGIPGSPLDDVNEPTRVSGAGIAVVDVEMGYANMCVLTKAKGLQCWGSNTVGQLGNGTYEPVGASQREDASEPASPASLAARVQQFSIGGATVCAITADSRAYCWGAGENGELGNGGFTSSLTPVEVTGVESAEQIAVGVRTACSINSDAEVYCWGKDLTTEANGAVNPVPIHVSALDGSRYISLDSSSDTGCAINKSRKAICWGNNYEQVITEERGTTHAAYTEVASSHRFRMVDVDSTHICGVDESNELYCWGANDSGETSPGGPSYVSPLSPAKVELGQEVVDVSVGSQITCATLVDQTFMCWGKNNSSSISPHYPSGAILPPTVQVIS</sequence>
<evidence type="ECO:0000313" key="2">
    <source>
        <dbReference type="EMBL" id="TLF72733.1"/>
    </source>
</evidence>
<dbReference type="AlphaFoldDB" id="A0A5R8NB56"/>
<dbReference type="Proteomes" id="UP000308349">
    <property type="component" value="Unassembled WGS sequence"/>
</dbReference>
<gene>
    <name evidence="2" type="ORF">FEK34_28780</name>
    <name evidence="3" type="ORF">FEK35_30635</name>
</gene>
<dbReference type="InterPro" id="IPR051553">
    <property type="entry name" value="Ran_GTPase-activating"/>
</dbReference>
<dbReference type="Proteomes" id="UP000306378">
    <property type="component" value="Unassembled WGS sequence"/>
</dbReference>
<protein>
    <recommendedName>
        <fullName evidence="6">Chromosome condensation regulator RCC1</fullName>
    </recommendedName>
</protein>
<evidence type="ECO:0000256" key="1">
    <source>
        <dbReference type="SAM" id="SignalP"/>
    </source>
</evidence>
<evidence type="ECO:0008006" key="6">
    <source>
        <dbReference type="Google" id="ProtNLM"/>
    </source>
</evidence>
<dbReference type="SUPFAM" id="SSF50985">
    <property type="entry name" value="RCC1/BLIP-II"/>
    <property type="match status" value="2"/>
</dbReference>
<evidence type="ECO:0000313" key="5">
    <source>
        <dbReference type="Proteomes" id="UP000308349"/>
    </source>
</evidence>
<dbReference type="PRINTS" id="PR00633">
    <property type="entry name" value="RCCNDNSATION"/>
</dbReference>
<dbReference type="InterPro" id="IPR000408">
    <property type="entry name" value="Reg_chr_condens"/>
</dbReference>
<feature type="signal peptide" evidence="1">
    <location>
        <begin position="1"/>
        <end position="29"/>
    </location>
</feature>
<dbReference type="PANTHER" id="PTHR45982:SF1">
    <property type="entry name" value="REGULATOR OF CHROMOSOME CONDENSATION"/>
    <property type="match status" value="1"/>
</dbReference>
<dbReference type="EMBL" id="VBUT01000015">
    <property type="protein sequence ID" value="TLF72733.1"/>
    <property type="molecule type" value="Genomic_DNA"/>
</dbReference>
<dbReference type="GO" id="GO:0005085">
    <property type="term" value="F:guanyl-nucleotide exchange factor activity"/>
    <property type="evidence" value="ECO:0007669"/>
    <property type="project" value="TreeGrafter"/>
</dbReference>
<reference evidence="4 5" key="1">
    <citation type="submission" date="2019-05" db="EMBL/GenBank/DDBJ databases">
        <title>Genomes sequences of two Nocardia cyriacigeorgica environmental isolates, type strains Nocardia asteroides ATCC 19247 and Nocardia cyriacigeorgica DSM 44484.</title>
        <authorList>
            <person name="Vautrin F."/>
            <person name="Bergeron E."/>
            <person name="Dubost A."/>
            <person name="Abrouk D."/>
            <person name="Rodriguez Nava V."/>
            <person name="Pujic P."/>
        </authorList>
    </citation>
    <scope>NUCLEOTIDE SEQUENCE [LARGE SCALE GENOMIC DNA]</scope>
    <source>
        <strain evidence="3 5">EML 1456</strain>
        <strain evidence="2 4">EML 446</strain>
    </source>
</reference>
<dbReference type="OrthoDB" id="9796385at2"/>
<organism evidence="2 4">
    <name type="scientific">Nocardia cyriacigeorgica</name>
    <dbReference type="NCBI Taxonomy" id="135487"/>
    <lineage>
        <taxon>Bacteria</taxon>
        <taxon>Bacillati</taxon>
        <taxon>Actinomycetota</taxon>
        <taxon>Actinomycetes</taxon>
        <taxon>Mycobacteriales</taxon>
        <taxon>Nocardiaceae</taxon>
        <taxon>Nocardia</taxon>
    </lineage>
</organism>
<feature type="chain" id="PRO_5038243830" description="Chromosome condensation regulator RCC1" evidence="1">
    <location>
        <begin position="30"/>
        <end position="400"/>
    </location>
</feature>
<accession>A0A5R8NB56</accession>
<dbReference type="EMBL" id="VBUU01000060">
    <property type="protein sequence ID" value="TLF92385.1"/>
    <property type="molecule type" value="Genomic_DNA"/>
</dbReference>
<name>A0A5R8NB56_9NOCA</name>
<evidence type="ECO:0000313" key="4">
    <source>
        <dbReference type="Proteomes" id="UP000306378"/>
    </source>
</evidence>
<dbReference type="Pfam" id="PF13540">
    <property type="entry name" value="RCC1_2"/>
    <property type="match status" value="1"/>
</dbReference>
<keyword evidence="1" id="KW-0732">Signal</keyword>
<dbReference type="GO" id="GO:0005737">
    <property type="term" value="C:cytoplasm"/>
    <property type="evidence" value="ECO:0007669"/>
    <property type="project" value="TreeGrafter"/>
</dbReference>
<comment type="caution">
    <text evidence="2">The sequence shown here is derived from an EMBL/GenBank/DDBJ whole genome shotgun (WGS) entry which is preliminary data.</text>
</comment>
<dbReference type="PANTHER" id="PTHR45982">
    <property type="entry name" value="REGULATOR OF CHROMOSOME CONDENSATION"/>
    <property type="match status" value="1"/>
</dbReference>
<dbReference type="RefSeq" id="WP_138453014.1">
    <property type="nucleotide sequence ID" value="NZ_JADLSC010000006.1"/>
</dbReference>
<proteinExistence type="predicted"/>
<dbReference type="PROSITE" id="PS50012">
    <property type="entry name" value="RCC1_3"/>
    <property type="match status" value="3"/>
</dbReference>